<dbReference type="RefSeq" id="WP_246105497.1">
    <property type="nucleotide sequence ID" value="NZ_CP036259.1"/>
</dbReference>
<keyword evidence="4 7" id="KW-0812">Transmembrane</keyword>
<protein>
    <submittedName>
        <fullName evidence="9">Glycine betaine transport system permease protein OpuAB</fullName>
    </submittedName>
</protein>
<sequence length="286" mass="30762">MEHLFTTFPEVLQFDIGTPINQAILYLSKNYGGVFDFIKAVLSGFTLSIQFVVELIPWWLTVIGVGVWGWRTNGRPARGLLFSCLLLSIGFLGLWQLMLETISLVIASVLISLCIGFPLGILVSGSDKANQAARPVLDAMQTMPTFVYLIPAVMFFGLGQVPAVIATTIYAVPPVIRLTSHAIRQVDAEVVEAARSFGSTWGQTLVKVQIPQALPTIMAGVNQTIMMAVAMVVTCAMIGAKGLGMEVLIGINRLEIGRGFTAGVAIVIVAIIIDRLTQGVSAVKKQ</sequence>
<dbReference type="Gene3D" id="1.10.3720.10">
    <property type="entry name" value="MetI-like"/>
    <property type="match status" value="1"/>
</dbReference>
<keyword evidence="6 7" id="KW-0472">Membrane</keyword>
<comment type="subcellular location">
    <subcellularLocation>
        <location evidence="7">Cell membrane</location>
        <topology evidence="7">Multi-pass membrane protein</topology>
    </subcellularLocation>
    <subcellularLocation>
        <location evidence="1">Membrane</location>
        <topology evidence="1">Multi-pass membrane protein</topology>
    </subcellularLocation>
</comment>
<dbReference type="GO" id="GO:0031460">
    <property type="term" value="P:glycine betaine transport"/>
    <property type="evidence" value="ECO:0007669"/>
    <property type="project" value="TreeGrafter"/>
</dbReference>
<evidence type="ECO:0000256" key="1">
    <source>
        <dbReference type="ARBA" id="ARBA00004141"/>
    </source>
</evidence>
<evidence type="ECO:0000256" key="4">
    <source>
        <dbReference type="ARBA" id="ARBA00022692"/>
    </source>
</evidence>
<keyword evidence="3" id="KW-1003">Cell membrane</keyword>
<dbReference type="Pfam" id="PF00528">
    <property type="entry name" value="BPD_transp_1"/>
    <property type="match status" value="1"/>
</dbReference>
<dbReference type="Proteomes" id="UP000320776">
    <property type="component" value="Chromosome"/>
</dbReference>
<evidence type="ECO:0000256" key="3">
    <source>
        <dbReference type="ARBA" id="ARBA00022475"/>
    </source>
</evidence>
<feature type="transmembrane region" description="Helical" evidence="7">
    <location>
        <begin position="80"/>
        <end position="98"/>
    </location>
</feature>
<dbReference type="PANTHER" id="PTHR47737">
    <property type="entry name" value="GLYCINE BETAINE/PROLINE BETAINE TRANSPORT SYSTEM PERMEASE PROTEIN PROW"/>
    <property type="match status" value="1"/>
</dbReference>
<evidence type="ECO:0000313" key="10">
    <source>
        <dbReference type="Proteomes" id="UP000320776"/>
    </source>
</evidence>
<organism evidence="9 10">
    <name type="scientific">Sporomusa termitida</name>
    <dbReference type="NCBI Taxonomy" id="2377"/>
    <lineage>
        <taxon>Bacteria</taxon>
        <taxon>Bacillati</taxon>
        <taxon>Bacillota</taxon>
        <taxon>Negativicutes</taxon>
        <taxon>Selenomonadales</taxon>
        <taxon>Sporomusaceae</taxon>
        <taxon>Sporomusa</taxon>
    </lineage>
</organism>
<dbReference type="KEGG" id="sted:SPTER_11340"/>
<dbReference type="GO" id="GO:0015871">
    <property type="term" value="P:choline transport"/>
    <property type="evidence" value="ECO:0007669"/>
    <property type="project" value="TreeGrafter"/>
</dbReference>
<proteinExistence type="inferred from homology"/>
<gene>
    <name evidence="9" type="primary">opuAB</name>
    <name evidence="9" type="ORF">SPTER_11340</name>
</gene>
<dbReference type="CDD" id="cd06261">
    <property type="entry name" value="TM_PBP2"/>
    <property type="match status" value="1"/>
</dbReference>
<dbReference type="AlphaFoldDB" id="A0A517DR34"/>
<feature type="transmembrane region" description="Helical" evidence="7">
    <location>
        <begin position="47"/>
        <end position="68"/>
    </location>
</feature>
<dbReference type="PROSITE" id="PS50928">
    <property type="entry name" value="ABC_TM1"/>
    <property type="match status" value="1"/>
</dbReference>
<keyword evidence="5 7" id="KW-1133">Transmembrane helix</keyword>
<evidence type="ECO:0000256" key="7">
    <source>
        <dbReference type="RuleBase" id="RU363032"/>
    </source>
</evidence>
<keyword evidence="10" id="KW-1185">Reference proteome</keyword>
<evidence type="ECO:0000259" key="8">
    <source>
        <dbReference type="PROSITE" id="PS50928"/>
    </source>
</evidence>
<dbReference type="EMBL" id="CP036259">
    <property type="protein sequence ID" value="QDR79832.1"/>
    <property type="molecule type" value="Genomic_DNA"/>
</dbReference>
<dbReference type="GO" id="GO:0005275">
    <property type="term" value="F:amine transmembrane transporter activity"/>
    <property type="evidence" value="ECO:0007669"/>
    <property type="project" value="TreeGrafter"/>
</dbReference>
<dbReference type="PANTHER" id="PTHR47737:SF1">
    <property type="entry name" value="GLYCINE BETAINE_PROLINE BETAINE TRANSPORT SYSTEM PERMEASE PROTEIN PROW"/>
    <property type="match status" value="1"/>
</dbReference>
<dbReference type="FunFam" id="1.10.3720.10:FF:000001">
    <property type="entry name" value="Glycine betaine ABC transporter, permease"/>
    <property type="match status" value="1"/>
</dbReference>
<evidence type="ECO:0000256" key="5">
    <source>
        <dbReference type="ARBA" id="ARBA00022989"/>
    </source>
</evidence>
<dbReference type="InterPro" id="IPR000515">
    <property type="entry name" value="MetI-like"/>
</dbReference>
<accession>A0A517DR34</accession>
<keyword evidence="2 7" id="KW-0813">Transport</keyword>
<feature type="domain" description="ABC transmembrane type-1" evidence="8">
    <location>
        <begin position="98"/>
        <end position="277"/>
    </location>
</feature>
<feature type="transmembrane region" description="Helical" evidence="7">
    <location>
        <begin position="225"/>
        <end position="244"/>
    </location>
</feature>
<feature type="transmembrane region" description="Helical" evidence="7">
    <location>
        <begin position="104"/>
        <end position="125"/>
    </location>
</feature>
<dbReference type="GO" id="GO:0015226">
    <property type="term" value="F:carnitine transmembrane transporter activity"/>
    <property type="evidence" value="ECO:0007669"/>
    <property type="project" value="TreeGrafter"/>
</dbReference>
<feature type="transmembrane region" description="Helical" evidence="7">
    <location>
        <begin position="146"/>
        <end position="172"/>
    </location>
</feature>
<dbReference type="GO" id="GO:0043190">
    <property type="term" value="C:ATP-binding cassette (ABC) transporter complex"/>
    <property type="evidence" value="ECO:0007669"/>
    <property type="project" value="TreeGrafter"/>
</dbReference>
<dbReference type="InterPro" id="IPR035906">
    <property type="entry name" value="MetI-like_sf"/>
</dbReference>
<evidence type="ECO:0000256" key="2">
    <source>
        <dbReference type="ARBA" id="ARBA00022448"/>
    </source>
</evidence>
<evidence type="ECO:0000256" key="6">
    <source>
        <dbReference type="ARBA" id="ARBA00023136"/>
    </source>
</evidence>
<evidence type="ECO:0000313" key="9">
    <source>
        <dbReference type="EMBL" id="QDR79832.1"/>
    </source>
</evidence>
<dbReference type="SUPFAM" id="SSF161098">
    <property type="entry name" value="MetI-like"/>
    <property type="match status" value="1"/>
</dbReference>
<name>A0A517DR34_9FIRM</name>
<reference evidence="9 10" key="1">
    <citation type="submission" date="2019-02" db="EMBL/GenBank/DDBJ databases">
        <title>Closed genome of Sporomusa termitida DSM 4440.</title>
        <authorList>
            <person name="Poehlein A."/>
            <person name="Daniel R."/>
        </authorList>
    </citation>
    <scope>NUCLEOTIDE SEQUENCE [LARGE SCALE GENOMIC DNA]</scope>
    <source>
        <strain evidence="9 10">DSM 4440</strain>
    </source>
</reference>
<feature type="transmembrane region" description="Helical" evidence="7">
    <location>
        <begin position="256"/>
        <end position="273"/>
    </location>
</feature>
<comment type="similarity">
    <text evidence="7">Belongs to the binding-protein-dependent transport system permease family.</text>
</comment>